<evidence type="ECO:0000256" key="5">
    <source>
        <dbReference type="SAM" id="Phobius"/>
    </source>
</evidence>
<keyword evidence="3 5" id="KW-0472">Membrane</keyword>
<organism evidence="7 8">
    <name type="scientific">Candidatus Anaerobiospirillum pullistercoris</name>
    <dbReference type="NCBI Taxonomy" id="2838452"/>
    <lineage>
        <taxon>Bacteria</taxon>
        <taxon>Pseudomonadati</taxon>
        <taxon>Pseudomonadota</taxon>
        <taxon>Gammaproteobacteria</taxon>
        <taxon>Aeromonadales</taxon>
        <taxon>Succinivibrionaceae</taxon>
        <taxon>Anaerobiospirillum</taxon>
    </lineage>
</organism>
<evidence type="ECO:0000259" key="6">
    <source>
        <dbReference type="PROSITE" id="PS50850"/>
    </source>
</evidence>
<dbReference type="PROSITE" id="PS50850">
    <property type="entry name" value="MFS"/>
    <property type="match status" value="1"/>
</dbReference>
<keyword evidence="1 5" id="KW-0812">Transmembrane</keyword>
<feature type="region of interest" description="Disordered" evidence="4">
    <location>
        <begin position="1"/>
        <end position="22"/>
    </location>
</feature>
<dbReference type="PANTHER" id="PTHR23528">
    <property type="match status" value="1"/>
</dbReference>
<feature type="transmembrane region" description="Helical" evidence="5">
    <location>
        <begin position="314"/>
        <end position="333"/>
    </location>
</feature>
<dbReference type="InterPro" id="IPR011701">
    <property type="entry name" value="MFS"/>
</dbReference>
<reference evidence="7" key="1">
    <citation type="journal article" date="2021" name="PeerJ">
        <title>Extensive microbial diversity within the chicken gut microbiome revealed by metagenomics and culture.</title>
        <authorList>
            <person name="Gilroy R."/>
            <person name="Ravi A."/>
            <person name="Getino M."/>
            <person name="Pursley I."/>
            <person name="Horton D.L."/>
            <person name="Alikhan N.F."/>
            <person name="Baker D."/>
            <person name="Gharbi K."/>
            <person name="Hall N."/>
            <person name="Watson M."/>
            <person name="Adriaenssens E.M."/>
            <person name="Foster-Nyarko E."/>
            <person name="Jarju S."/>
            <person name="Secka A."/>
            <person name="Antonio M."/>
            <person name="Oren A."/>
            <person name="Chaudhuri R.R."/>
            <person name="La Ragione R."/>
            <person name="Hildebrand F."/>
            <person name="Pallen M.J."/>
        </authorList>
    </citation>
    <scope>NUCLEOTIDE SEQUENCE</scope>
    <source>
        <strain evidence="7">USASDec5-558</strain>
    </source>
</reference>
<sequence>MLGFLTKGEAAPASNWTTPTNEEQKKLPLMEGIAMVVGVFLWLGSYLGMVGVLVPARIAEIDPDAKATALAAMSAIAMVVSTIANILEGAWSDRTRSRFGRRTPWLYFGSIGAAISIYFWGTADSITAIIAWDAIYMIFLNAIVAPLIAVLSDRVAPRHRGTISSMYAIGLSVGNYGGQILASFFIGVNEYYGVLLMALMALLSGPLSSVFLREKSTIGMPVEKLTLKNLSDNFAFPLKDCRDYYLALIGKLCVVSAQFTVSGYQLYILTDYIKLSNEESAGYIGIISTILMVMSIVLSLFSGPIADKFHWRKWPVVIASLLMSVGCIIPSFAPEAWLMLVYAAVAGVGYGIFSSLDQALNIDVLPNEKTAAKDLGILNIANNGGQVVGPVLSGIIIATLGYGYVFHLGCALALIGAILLAMIKKVK</sequence>
<evidence type="ECO:0000256" key="2">
    <source>
        <dbReference type="ARBA" id="ARBA00022989"/>
    </source>
</evidence>
<dbReference type="AlphaFoldDB" id="A0A9D2B1S6"/>
<feature type="transmembrane region" description="Helical" evidence="5">
    <location>
        <begin position="377"/>
        <end position="398"/>
    </location>
</feature>
<dbReference type="GO" id="GO:0022857">
    <property type="term" value="F:transmembrane transporter activity"/>
    <property type="evidence" value="ECO:0007669"/>
    <property type="project" value="InterPro"/>
</dbReference>
<evidence type="ECO:0000256" key="3">
    <source>
        <dbReference type="ARBA" id="ARBA00023136"/>
    </source>
</evidence>
<dbReference type="Proteomes" id="UP000886829">
    <property type="component" value="Unassembled WGS sequence"/>
</dbReference>
<reference evidence="7" key="2">
    <citation type="submission" date="2021-04" db="EMBL/GenBank/DDBJ databases">
        <authorList>
            <person name="Gilroy R."/>
        </authorList>
    </citation>
    <scope>NUCLEOTIDE SEQUENCE</scope>
    <source>
        <strain evidence="7">USASDec5-558</strain>
    </source>
</reference>
<evidence type="ECO:0000256" key="4">
    <source>
        <dbReference type="SAM" id="MobiDB-lite"/>
    </source>
</evidence>
<feature type="transmembrane region" description="Helical" evidence="5">
    <location>
        <begin position="67"/>
        <end position="84"/>
    </location>
</feature>
<feature type="transmembrane region" description="Helical" evidence="5">
    <location>
        <begin position="192"/>
        <end position="212"/>
    </location>
</feature>
<evidence type="ECO:0000256" key="1">
    <source>
        <dbReference type="ARBA" id="ARBA00022692"/>
    </source>
</evidence>
<feature type="transmembrane region" description="Helical" evidence="5">
    <location>
        <begin position="33"/>
        <end position="55"/>
    </location>
</feature>
<feature type="transmembrane region" description="Helical" evidence="5">
    <location>
        <begin position="163"/>
        <end position="186"/>
    </location>
</feature>
<protein>
    <submittedName>
        <fullName evidence="7">MFS transporter</fullName>
    </submittedName>
</protein>
<dbReference type="InterPro" id="IPR036259">
    <property type="entry name" value="MFS_trans_sf"/>
</dbReference>
<keyword evidence="2 5" id="KW-1133">Transmembrane helix</keyword>
<accession>A0A9D2B1S6</accession>
<dbReference type="Gene3D" id="1.20.1250.20">
    <property type="entry name" value="MFS general substrate transporter like domains"/>
    <property type="match status" value="2"/>
</dbReference>
<dbReference type="InterPro" id="IPR020846">
    <property type="entry name" value="MFS_dom"/>
</dbReference>
<dbReference type="PANTHER" id="PTHR23528:SF1">
    <property type="entry name" value="MAJOR FACILITATOR SUPERFAMILY (MFS) PROFILE DOMAIN-CONTAINING PROTEIN"/>
    <property type="match status" value="1"/>
</dbReference>
<dbReference type="Pfam" id="PF07690">
    <property type="entry name" value="MFS_1"/>
    <property type="match status" value="2"/>
</dbReference>
<dbReference type="EMBL" id="DXEV01000219">
    <property type="protein sequence ID" value="HIX57983.1"/>
    <property type="molecule type" value="Genomic_DNA"/>
</dbReference>
<gene>
    <name evidence="7" type="ORF">H9850_11015</name>
</gene>
<feature type="transmembrane region" description="Helical" evidence="5">
    <location>
        <begin position="105"/>
        <end position="123"/>
    </location>
</feature>
<evidence type="ECO:0000313" key="7">
    <source>
        <dbReference type="EMBL" id="HIX57983.1"/>
    </source>
</evidence>
<feature type="transmembrane region" description="Helical" evidence="5">
    <location>
        <begin position="244"/>
        <end position="268"/>
    </location>
</feature>
<evidence type="ECO:0000313" key="8">
    <source>
        <dbReference type="Proteomes" id="UP000886829"/>
    </source>
</evidence>
<comment type="caution">
    <text evidence="7">The sequence shown here is derived from an EMBL/GenBank/DDBJ whole genome shotgun (WGS) entry which is preliminary data.</text>
</comment>
<dbReference type="SUPFAM" id="SSF103473">
    <property type="entry name" value="MFS general substrate transporter"/>
    <property type="match status" value="1"/>
</dbReference>
<feature type="transmembrane region" description="Helical" evidence="5">
    <location>
        <begin position="280"/>
        <end position="302"/>
    </location>
</feature>
<feature type="domain" description="Major facilitator superfamily (MFS) profile" evidence="6">
    <location>
        <begin position="194"/>
        <end position="427"/>
    </location>
</feature>
<proteinExistence type="predicted"/>
<feature type="transmembrane region" description="Helical" evidence="5">
    <location>
        <begin position="129"/>
        <end position="151"/>
    </location>
</feature>
<name>A0A9D2B1S6_9GAMM</name>
<feature type="transmembrane region" description="Helical" evidence="5">
    <location>
        <begin position="404"/>
        <end position="423"/>
    </location>
</feature>
<feature type="transmembrane region" description="Helical" evidence="5">
    <location>
        <begin position="339"/>
        <end position="356"/>
    </location>
</feature>